<dbReference type="Proteomes" id="UP001604277">
    <property type="component" value="Unassembled WGS sequence"/>
</dbReference>
<feature type="region of interest" description="Disordered" evidence="5">
    <location>
        <begin position="343"/>
        <end position="381"/>
    </location>
</feature>
<evidence type="ECO:0000256" key="5">
    <source>
        <dbReference type="SAM" id="MobiDB-lite"/>
    </source>
</evidence>
<organism evidence="7 8">
    <name type="scientific">Forsythia ovata</name>
    <dbReference type="NCBI Taxonomy" id="205694"/>
    <lineage>
        <taxon>Eukaryota</taxon>
        <taxon>Viridiplantae</taxon>
        <taxon>Streptophyta</taxon>
        <taxon>Embryophyta</taxon>
        <taxon>Tracheophyta</taxon>
        <taxon>Spermatophyta</taxon>
        <taxon>Magnoliopsida</taxon>
        <taxon>eudicotyledons</taxon>
        <taxon>Gunneridae</taxon>
        <taxon>Pentapetalae</taxon>
        <taxon>asterids</taxon>
        <taxon>lamiids</taxon>
        <taxon>Lamiales</taxon>
        <taxon>Oleaceae</taxon>
        <taxon>Forsythieae</taxon>
        <taxon>Forsythia</taxon>
    </lineage>
</organism>
<dbReference type="InterPro" id="IPR000048">
    <property type="entry name" value="IQ_motif_EF-hand-BS"/>
</dbReference>
<feature type="compositionally biased region" description="Basic and acidic residues" evidence="5">
    <location>
        <begin position="20"/>
        <end position="34"/>
    </location>
</feature>
<dbReference type="EMBL" id="JBFOLJ010000003">
    <property type="protein sequence ID" value="KAL2550834.1"/>
    <property type="molecule type" value="Genomic_DNA"/>
</dbReference>
<dbReference type="Pfam" id="PF00612">
    <property type="entry name" value="IQ"/>
    <property type="match status" value="2"/>
</dbReference>
<feature type="region of interest" description="Disordered" evidence="5">
    <location>
        <begin position="60"/>
        <end position="83"/>
    </location>
</feature>
<dbReference type="CDD" id="cd23767">
    <property type="entry name" value="IQCD"/>
    <property type="match status" value="1"/>
</dbReference>
<dbReference type="SUPFAM" id="SSF52540">
    <property type="entry name" value="P-loop containing nucleoside triphosphate hydrolases"/>
    <property type="match status" value="1"/>
</dbReference>
<name>A0ABD1WMC7_9LAMI</name>
<keyword evidence="8" id="KW-1185">Reference proteome</keyword>
<dbReference type="SMART" id="SM00015">
    <property type="entry name" value="IQ"/>
    <property type="match status" value="2"/>
</dbReference>
<sequence>MGKTSENSWLTAMKRAFRSPVKENDKRNSRRGEEHEQEEEEKKRGKRRWILPWKPSLHETTIQHSEAKNKASPISTSSTSYGGNLLKKPLSTNAESEQRCAIAVAMATTAAAEAAVEIIRLTRPSILVEQRQAAIVIQTIFRGYLARKARRALKGVVMLQSLIRGYNVRKRAKMTLHCMQSLVLVQTRVCDQRRRLSCEGSRSSTFLEPDKGDRKPTSRNVSSTADDSDENSYTPEEIQALIQKAKEFSLKHGNTLAHALTQQMWSVDQDQISGRTTTNQWNRNDVDLCNGKDTIKTVEIDTDRRRYSNRALNRHQLQDQYHQDHQEKLCSYAIPSPLHRKCDNVSLHSPNTSSSSNIRSTQVHSASPRYQRLERNYQTAETPTLRSNYFYRMSVSRNSVPASQPNYMATTASAKARVRSQSAPRHRPSTPEREKTGSVKKRLSFPVPEQCNDIGINDHTLVHHNMNIPSCKNIHMIPFCVEQRSNMSSCCTDSLGDDISSSTTTCDTRRWLR</sequence>
<dbReference type="InterPro" id="IPR027417">
    <property type="entry name" value="P-loop_NTPase"/>
</dbReference>
<evidence type="ECO:0000259" key="6">
    <source>
        <dbReference type="Pfam" id="PF13178"/>
    </source>
</evidence>
<dbReference type="Gene3D" id="1.20.5.190">
    <property type="match status" value="1"/>
</dbReference>
<evidence type="ECO:0000256" key="1">
    <source>
        <dbReference type="ARBA" id="ARBA00022860"/>
    </source>
</evidence>
<evidence type="ECO:0000313" key="8">
    <source>
        <dbReference type="Proteomes" id="UP001604277"/>
    </source>
</evidence>
<evidence type="ECO:0000313" key="7">
    <source>
        <dbReference type="EMBL" id="KAL2550834.1"/>
    </source>
</evidence>
<proteinExistence type="inferred from homology"/>
<gene>
    <name evidence="7" type="ORF">Fot_12364</name>
</gene>
<protein>
    <submittedName>
        <fullName evidence="7">IQ-domain 17</fullName>
    </submittedName>
</protein>
<evidence type="ECO:0000256" key="2">
    <source>
        <dbReference type="ARBA" id="ARBA00024341"/>
    </source>
</evidence>
<dbReference type="Pfam" id="PF13178">
    <property type="entry name" value="DUF4005"/>
    <property type="match status" value="1"/>
</dbReference>
<dbReference type="InterPro" id="IPR025064">
    <property type="entry name" value="DUF4005"/>
</dbReference>
<feature type="domain" description="DUF4005" evidence="6">
    <location>
        <begin position="367"/>
        <end position="454"/>
    </location>
</feature>
<comment type="similarity">
    <text evidence="2">Belongs to the IQD family.</text>
</comment>
<keyword evidence="1" id="KW-0112">Calmodulin-binding</keyword>
<dbReference type="PROSITE" id="PS50096">
    <property type="entry name" value="IQ"/>
    <property type="match status" value="2"/>
</dbReference>
<feature type="region of interest" description="Disordered" evidence="5">
    <location>
        <begin position="400"/>
        <end position="441"/>
    </location>
</feature>
<accession>A0ABD1WMC7</accession>
<comment type="subunit">
    <text evidence="3">Binds to multiple calmodulin (CaM) in the presence of Ca(2+) and CaM-like proteins.</text>
</comment>
<reference evidence="8" key="1">
    <citation type="submission" date="2024-07" db="EMBL/GenBank/DDBJ databases">
        <title>Two chromosome-level genome assemblies of Korean endemic species Abeliophyllum distichum and Forsythia ovata (Oleaceae).</title>
        <authorList>
            <person name="Jang H."/>
        </authorList>
    </citation>
    <scope>NUCLEOTIDE SEQUENCE [LARGE SCALE GENOMIC DNA]</scope>
</reference>
<dbReference type="PANTHER" id="PTHR32295:SF151">
    <property type="entry name" value="PROTEIN IQ-DOMAIN 1-LIKE"/>
    <property type="match status" value="1"/>
</dbReference>
<feature type="compositionally biased region" description="Polar residues" evidence="5">
    <location>
        <begin position="400"/>
        <end position="423"/>
    </location>
</feature>
<comment type="function">
    <text evidence="4">May be involved in cooperative interactions with calmodulins or calmodulin-like proteins. Recruits calmodulin proteins to microtubules, thus being a potential scaffold in cellular signaling and trafficking. May associate with nucleic acids and regulate gene expression at the transcriptional or post-transcriptional level.</text>
</comment>
<dbReference type="AlphaFoldDB" id="A0ABD1WMC7"/>
<feature type="compositionally biased region" description="Polar residues" evidence="5">
    <location>
        <begin position="72"/>
        <end position="82"/>
    </location>
</feature>
<evidence type="ECO:0000256" key="3">
    <source>
        <dbReference type="ARBA" id="ARBA00024378"/>
    </source>
</evidence>
<feature type="compositionally biased region" description="Low complexity" evidence="5">
    <location>
        <begin position="344"/>
        <end position="360"/>
    </location>
</feature>
<comment type="caution">
    <text evidence="7">The sequence shown here is derived from an EMBL/GenBank/DDBJ whole genome shotgun (WGS) entry which is preliminary data.</text>
</comment>
<feature type="region of interest" description="Disordered" evidence="5">
    <location>
        <begin position="1"/>
        <end position="46"/>
    </location>
</feature>
<evidence type="ECO:0000256" key="4">
    <source>
        <dbReference type="ARBA" id="ARBA00045534"/>
    </source>
</evidence>
<feature type="compositionally biased region" description="Polar residues" evidence="5">
    <location>
        <begin position="1"/>
        <end position="10"/>
    </location>
</feature>
<feature type="region of interest" description="Disordered" evidence="5">
    <location>
        <begin position="201"/>
        <end position="234"/>
    </location>
</feature>
<dbReference type="GO" id="GO:0005516">
    <property type="term" value="F:calmodulin binding"/>
    <property type="evidence" value="ECO:0007669"/>
    <property type="project" value="UniProtKB-KW"/>
</dbReference>
<dbReference type="PANTHER" id="PTHR32295">
    <property type="entry name" value="IQ-DOMAIN 5-RELATED"/>
    <property type="match status" value="1"/>
</dbReference>